<proteinExistence type="predicted"/>
<dbReference type="EMBL" id="JAKKPZ010000667">
    <property type="protein sequence ID" value="KAI1693166.1"/>
    <property type="molecule type" value="Genomic_DNA"/>
</dbReference>
<evidence type="ECO:0000256" key="1">
    <source>
        <dbReference type="SAM" id="Phobius"/>
    </source>
</evidence>
<keyword evidence="1" id="KW-1133">Transmembrane helix</keyword>
<evidence type="ECO:0000313" key="3">
    <source>
        <dbReference type="Proteomes" id="UP001201812"/>
    </source>
</evidence>
<evidence type="ECO:0000313" key="2">
    <source>
        <dbReference type="EMBL" id="KAI1693166.1"/>
    </source>
</evidence>
<keyword evidence="3" id="KW-1185">Reference proteome</keyword>
<sequence>MQVELLRDGSFTEVHEESIVEPNVINDEEPFVQDSNTSYFDVKQPISLMPLNMDIKPKITSSSELEQIHSGEDQERQHNDIEPAIETRLPSSSNKSAANLIQRKRTLPMNDRQSRTKISSKSQFNYYTFVILESQILRKRMAQKSYTNATTVLMLVLGRAMLFVICVPTLARNPSSATTAHLRVLTKALSINMCALTPAKNHTNAMCAHMLAHKAVD</sequence>
<organism evidence="2 3">
    <name type="scientific">Ditylenchus destructor</name>
    <dbReference type="NCBI Taxonomy" id="166010"/>
    <lineage>
        <taxon>Eukaryota</taxon>
        <taxon>Metazoa</taxon>
        <taxon>Ecdysozoa</taxon>
        <taxon>Nematoda</taxon>
        <taxon>Chromadorea</taxon>
        <taxon>Rhabditida</taxon>
        <taxon>Tylenchina</taxon>
        <taxon>Tylenchomorpha</taxon>
        <taxon>Sphaerularioidea</taxon>
        <taxon>Anguinidae</taxon>
        <taxon>Anguininae</taxon>
        <taxon>Ditylenchus</taxon>
    </lineage>
</organism>
<keyword evidence="1" id="KW-0812">Transmembrane</keyword>
<dbReference type="Proteomes" id="UP001201812">
    <property type="component" value="Unassembled WGS sequence"/>
</dbReference>
<name>A0AAD4MFS5_9BILA</name>
<keyword evidence="1" id="KW-0472">Membrane</keyword>
<accession>A0AAD4MFS5</accession>
<reference evidence="2" key="1">
    <citation type="submission" date="2022-01" db="EMBL/GenBank/DDBJ databases">
        <title>Genome Sequence Resource for Two Populations of Ditylenchus destructor, the Migratory Endoparasitic Phytonematode.</title>
        <authorList>
            <person name="Zhang H."/>
            <person name="Lin R."/>
            <person name="Xie B."/>
        </authorList>
    </citation>
    <scope>NUCLEOTIDE SEQUENCE</scope>
    <source>
        <strain evidence="2">BazhouSP</strain>
    </source>
</reference>
<protein>
    <submittedName>
        <fullName evidence="2">Uncharacterized protein</fullName>
    </submittedName>
</protein>
<dbReference type="AlphaFoldDB" id="A0AAD4MFS5"/>
<gene>
    <name evidence="2" type="ORF">DdX_20821</name>
</gene>
<comment type="caution">
    <text evidence="2">The sequence shown here is derived from an EMBL/GenBank/DDBJ whole genome shotgun (WGS) entry which is preliminary data.</text>
</comment>
<feature type="transmembrane region" description="Helical" evidence="1">
    <location>
        <begin position="146"/>
        <end position="171"/>
    </location>
</feature>